<accession>A0A094YZN5</accession>
<dbReference type="GO" id="GO:0033265">
    <property type="term" value="F:choline binding"/>
    <property type="evidence" value="ECO:0007669"/>
    <property type="project" value="InterPro"/>
</dbReference>
<proteinExistence type="predicted"/>
<evidence type="ECO:0000313" key="2">
    <source>
        <dbReference type="EMBL" id="KJZ82364.1"/>
    </source>
</evidence>
<dbReference type="Proteomes" id="UP000033731">
    <property type="component" value="Unassembled WGS sequence"/>
</dbReference>
<name>A0A094YZN5_9HYPH</name>
<feature type="domain" description="ABC-type glycine betaine transport system substrate-binding" evidence="1">
    <location>
        <begin position="28"/>
        <end position="278"/>
    </location>
</feature>
<dbReference type="GO" id="GO:0042597">
    <property type="term" value="C:periplasmic space"/>
    <property type="evidence" value="ECO:0007669"/>
    <property type="project" value="InterPro"/>
</dbReference>
<evidence type="ECO:0000259" key="1">
    <source>
        <dbReference type="Pfam" id="PF04069"/>
    </source>
</evidence>
<dbReference type="GO" id="GO:0015871">
    <property type="term" value="P:choline transport"/>
    <property type="evidence" value="ECO:0007669"/>
    <property type="project" value="InterPro"/>
</dbReference>
<dbReference type="AlphaFoldDB" id="A0A094YZN5"/>
<comment type="caution">
    <text evidence="2">The sequence shown here is derived from an EMBL/GenBank/DDBJ whole genome shotgun (WGS) entry which is preliminary data.</text>
</comment>
<keyword evidence="3" id="KW-1185">Reference proteome</keyword>
<evidence type="ECO:0000313" key="3">
    <source>
        <dbReference type="Proteomes" id="UP000033731"/>
    </source>
</evidence>
<dbReference type="InterPro" id="IPR017783">
    <property type="entry name" value="ABC_choline_sub-bd"/>
</dbReference>
<dbReference type="Gene3D" id="3.40.190.100">
    <property type="entry name" value="Glycine betaine-binding periplasmic protein, domain 2"/>
    <property type="match status" value="1"/>
</dbReference>
<dbReference type="PATRIC" id="fig|556287.8.peg.1127"/>
<reference evidence="2 3" key="1">
    <citation type="journal article" date="2015" name="Phytopathology">
        <title>Genomes of Candidatus Liberibacter solanacearum haplotype A from New Zealand and the USA suggest significant genome plasticity in the species.</title>
        <authorList>
            <person name="Thompson S.M."/>
            <person name="Johnson C.P."/>
            <person name="Lu A.Y."/>
            <person name="Frampton R.A."/>
            <person name="Sullivan K.L."/>
            <person name="Fiers M.W."/>
            <person name="Crowhurst R.N."/>
            <person name="Pitman A.R."/>
            <person name="Scott I."/>
            <person name="Gudmestad N.C."/>
            <person name="Smith G.R."/>
        </authorList>
    </citation>
    <scope>NUCLEOTIDE SEQUENCE [LARGE SCALE GENOMIC DNA]</scope>
    <source>
        <strain evidence="2 3">LsoNZ1</strain>
    </source>
</reference>
<dbReference type="GO" id="GO:0043190">
    <property type="term" value="C:ATP-binding cassette (ABC) transporter complex"/>
    <property type="evidence" value="ECO:0007669"/>
    <property type="project" value="InterPro"/>
</dbReference>
<dbReference type="InterPro" id="IPR007210">
    <property type="entry name" value="ABC_Gly_betaine_transp_sub-bd"/>
</dbReference>
<dbReference type="SUPFAM" id="SSF53850">
    <property type="entry name" value="Periplasmic binding protein-like II"/>
    <property type="match status" value="1"/>
</dbReference>
<gene>
    <name evidence="2" type="ORF">DJ66_1114</name>
</gene>
<dbReference type="RefSeq" id="WP_034442293.1">
    <property type="nucleotide sequence ID" value="NZ_JMTK01000002.1"/>
</dbReference>
<protein>
    <submittedName>
        <fullName evidence="2">L-proline glycine betaine binding ABC transporter protein ProX</fullName>
    </submittedName>
</protein>
<sequence length="310" mass="35006">MYKVLGFIVFFSTAFSMGYAKDSDFCAPVHFSDTGWTDITTTTSMTSVILEEILDYKTNIKLLSMPVTLRALKNKEIDIFMGYWYPSHEKSIAPYVKEGSIKVVAENLQGAKYMLAVNDAGFVLGIKSYQDIAKYSQQLGSKIYGIDPGNNGNQRILDMIQSDNFSLKNFRLIEASEQASFAQVRRNQKNNIPAVFLSWEPHPINLDLNIHYLLGGEDISGFGKASVYTVVRSDYIDKCPNVGRLLKNIKFSVALENEMMKLVLHDKKDPKSVGRDILRSNPDLLKSWLVGVTRFNGEDPLNEVEKFIKN</sequence>
<dbReference type="Pfam" id="PF04069">
    <property type="entry name" value="OpuAC"/>
    <property type="match status" value="1"/>
</dbReference>
<dbReference type="CDD" id="cd13640">
    <property type="entry name" value="PBP2_ChoX"/>
    <property type="match status" value="1"/>
</dbReference>
<organism evidence="2 3">
    <name type="scientific">Candidatus Liberibacter solanacearum</name>
    <dbReference type="NCBI Taxonomy" id="556287"/>
    <lineage>
        <taxon>Bacteria</taxon>
        <taxon>Pseudomonadati</taxon>
        <taxon>Pseudomonadota</taxon>
        <taxon>Alphaproteobacteria</taxon>
        <taxon>Hyphomicrobiales</taxon>
        <taxon>Rhizobiaceae</taxon>
        <taxon>Liberibacter</taxon>
    </lineage>
</organism>
<dbReference type="EMBL" id="JMTK01000002">
    <property type="protein sequence ID" value="KJZ82364.1"/>
    <property type="molecule type" value="Genomic_DNA"/>
</dbReference>
<dbReference type="Gene3D" id="3.40.190.10">
    <property type="entry name" value="Periplasmic binding protein-like II"/>
    <property type="match status" value="1"/>
</dbReference>
<dbReference type="GO" id="GO:0022857">
    <property type="term" value="F:transmembrane transporter activity"/>
    <property type="evidence" value="ECO:0007669"/>
    <property type="project" value="InterPro"/>
</dbReference>